<name>A0A9P1GZG5_9PEZI</name>
<evidence type="ECO:0000259" key="1">
    <source>
        <dbReference type="Pfam" id="PF12697"/>
    </source>
</evidence>
<dbReference type="SUPFAM" id="SSF53474">
    <property type="entry name" value="alpha/beta-Hydrolases"/>
    <property type="match status" value="1"/>
</dbReference>
<dbReference type="Proteomes" id="UP000838763">
    <property type="component" value="Unassembled WGS sequence"/>
</dbReference>
<dbReference type="Pfam" id="PF12697">
    <property type="entry name" value="Abhydrolase_6"/>
    <property type="match status" value="1"/>
</dbReference>
<evidence type="ECO:0000313" key="2">
    <source>
        <dbReference type="EMBL" id="CAI4213183.1"/>
    </source>
</evidence>
<feature type="domain" description="AB hydrolase-1" evidence="1">
    <location>
        <begin position="8"/>
        <end position="188"/>
    </location>
</feature>
<dbReference type="InterPro" id="IPR029058">
    <property type="entry name" value="AB_hydrolase_fold"/>
</dbReference>
<dbReference type="InterPro" id="IPR050471">
    <property type="entry name" value="AB_hydrolase"/>
</dbReference>
<gene>
    <name evidence="2" type="ORF">PPNO1_LOCUS2933</name>
</gene>
<reference evidence="2" key="1">
    <citation type="submission" date="2022-11" db="EMBL/GenBank/DDBJ databases">
        <authorList>
            <person name="Scott C."/>
            <person name="Bruce N."/>
        </authorList>
    </citation>
    <scope>NUCLEOTIDE SEQUENCE</scope>
</reference>
<dbReference type="AlphaFoldDB" id="A0A9P1GZG5"/>
<dbReference type="OrthoDB" id="2498029at2759"/>
<keyword evidence="3" id="KW-1185">Reference proteome</keyword>
<dbReference type="PANTHER" id="PTHR43433">
    <property type="entry name" value="HYDROLASE, ALPHA/BETA FOLD FAMILY PROTEIN"/>
    <property type="match status" value="1"/>
</dbReference>
<accession>A0A9P1GZG5</accession>
<dbReference type="InterPro" id="IPR000073">
    <property type="entry name" value="AB_hydrolase_1"/>
</dbReference>
<dbReference type="Gene3D" id="3.40.50.1820">
    <property type="entry name" value="alpha/beta hydrolase"/>
    <property type="match status" value="1"/>
</dbReference>
<dbReference type="EMBL" id="CALLCH030000007">
    <property type="protein sequence ID" value="CAI4213183.1"/>
    <property type="molecule type" value="Genomic_DNA"/>
</dbReference>
<evidence type="ECO:0000313" key="3">
    <source>
        <dbReference type="Proteomes" id="UP000838763"/>
    </source>
</evidence>
<organism evidence="2 3">
    <name type="scientific">Parascedosporium putredinis</name>
    <dbReference type="NCBI Taxonomy" id="1442378"/>
    <lineage>
        <taxon>Eukaryota</taxon>
        <taxon>Fungi</taxon>
        <taxon>Dikarya</taxon>
        <taxon>Ascomycota</taxon>
        <taxon>Pezizomycotina</taxon>
        <taxon>Sordariomycetes</taxon>
        <taxon>Hypocreomycetidae</taxon>
        <taxon>Microascales</taxon>
        <taxon>Microascaceae</taxon>
        <taxon>Parascedosporium</taxon>
    </lineage>
</organism>
<dbReference type="PANTHER" id="PTHR43433:SF5">
    <property type="entry name" value="AB HYDROLASE-1 DOMAIN-CONTAINING PROTEIN"/>
    <property type="match status" value="1"/>
</dbReference>
<comment type="caution">
    <text evidence="2">The sequence shown here is derived from an EMBL/GenBank/DDBJ whole genome shotgun (WGS) entry which is preliminary data.</text>
</comment>
<sequence>MQPVTLSACAENVSALIKQHAQGGQAHVVGLSLGGFVGLKLAQLYPERVRTLWVTGSAPFEGFFKWMAERPAVVWYIMKASLSWLPEGLYWKLGSWKGLIRHDDLYGEMQKNVVWENVQSAYTSILEEMTWEDVKEIRVRTLTVSGGVDDDTPCTKKMGELLPVEGSRAVVVKKAVHSWDLQFPELFAQGILAWIDGRELPEEFEALTPAL</sequence>
<proteinExistence type="predicted"/>
<protein>
    <recommendedName>
        <fullName evidence="1">AB hydrolase-1 domain-containing protein</fullName>
    </recommendedName>
</protein>